<comment type="function">
    <text evidence="7">Core subunit of the mitochondrial membrane respiratory chain NADH dehydrogenase (Complex I) which catalyzes electron transfer from NADH through the respiratory chain, using ubiquinone as an electron acceptor. Essential for the catalytic activity and assembly of complex I.</text>
</comment>
<feature type="transmembrane region" description="Helical" evidence="7">
    <location>
        <begin position="314"/>
        <end position="335"/>
    </location>
</feature>
<evidence type="ECO:0000256" key="7">
    <source>
        <dbReference type="RuleBase" id="RU003297"/>
    </source>
</evidence>
<feature type="transmembrane region" description="Helical" evidence="7">
    <location>
        <begin position="420"/>
        <end position="440"/>
    </location>
</feature>
<keyword evidence="10" id="KW-1185">Reference proteome</keyword>
<accession>A0AAN7TRG3</accession>
<dbReference type="AlphaFoldDB" id="A0AAN7TRG3"/>
<dbReference type="GO" id="GO:0008137">
    <property type="term" value="F:NADH dehydrogenase (ubiquinone) activity"/>
    <property type="evidence" value="ECO:0007669"/>
    <property type="project" value="UniProtKB-UniRule"/>
</dbReference>
<feature type="transmembrane region" description="Helical" evidence="7">
    <location>
        <begin position="148"/>
        <end position="166"/>
    </location>
</feature>
<sequence>MITITAITAIELMNIVIGIAIVVTMFLNKLVPAKKNQRMFILGVQGILIILSGIMLIGVEGSELINKISPYINMVTVYSNNVNINIGYNVDGISAIFIVLTIVLIVSCILISTKAIKEKQQQQFQIMLLLTEVLIINFFAATDLVQLYIVYEAVLIPMVIMIGVWGSRTERKIAAFQILIYTLIGSIFMLMSIGILYSTLGTTDYIMIREYIDVLPENLRKLIFIGFFVGFAVKIPIAPLHLWLLRAHVEAPTAGSVLLAGILLKLGGYGYIRYNIGLFPDLCEYYFPIIGGICLISIIYTGIATLTQLDVKRIVAYSSISHMNVIVLGLFSGVLQGIEGGIILMIGHGIVSGGLFLCIGVIYDRCKTRILYAYNNLVHVMPIMAILFFLLVLGNIAFPITSNFVGELLIFIGLIKKNIIIAFFSALSMIVTAIYSFWLYNRIFFVNEIVKREENEIIERAGQERRALTGKVIFVDVPQKVEKEKQIYGDVDIYEFTSIGIMVVGMLIVGMKPSIVEGFIAVNCLELISK</sequence>
<gene>
    <name evidence="9" type="ORF">RB653_003314</name>
</gene>
<dbReference type="EC" id="7.1.1.2" evidence="7"/>
<dbReference type="GO" id="GO:0048039">
    <property type="term" value="F:ubiquinone binding"/>
    <property type="evidence" value="ECO:0007669"/>
    <property type="project" value="TreeGrafter"/>
</dbReference>
<comment type="caution">
    <text evidence="9">The sequence shown here is derived from an EMBL/GenBank/DDBJ whole genome shotgun (WGS) entry which is preliminary data.</text>
</comment>
<feature type="transmembrane region" description="Helical" evidence="7">
    <location>
        <begin position="370"/>
        <end position="390"/>
    </location>
</feature>
<dbReference type="EMBL" id="JAVFKY010000009">
    <property type="protein sequence ID" value="KAK5574377.1"/>
    <property type="molecule type" value="Genomic_DNA"/>
</dbReference>
<keyword evidence="7" id="KW-0830">Ubiquinone</keyword>
<protein>
    <recommendedName>
        <fullName evidence="7">NADH-ubiquinone oxidoreductase chain 4</fullName>
        <ecNumber evidence="7">7.1.1.2</ecNumber>
    </recommendedName>
</protein>
<dbReference type="PANTHER" id="PTHR43507:SF1">
    <property type="entry name" value="NADH-UBIQUINONE OXIDOREDUCTASE CHAIN 4"/>
    <property type="match status" value="1"/>
</dbReference>
<keyword evidence="7 9" id="KW-0496">Mitochondrion</keyword>
<dbReference type="PANTHER" id="PTHR43507">
    <property type="entry name" value="NADH-UBIQUINONE OXIDOREDUCTASE CHAIN 4"/>
    <property type="match status" value="1"/>
</dbReference>
<feature type="transmembrane region" description="Helical" evidence="7">
    <location>
        <begin position="222"/>
        <end position="245"/>
    </location>
</feature>
<dbReference type="GO" id="GO:0031966">
    <property type="term" value="C:mitochondrial membrane"/>
    <property type="evidence" value="ECO:0007669"/>
    <property type="project" value="UniProtKB-SubCell"/>
</dbReference>
<feature type="transmembrane region" description="Helical" evidence="7">
    <location>
        <begin position="6"/>
        <end position="27"/>
    </location>
</feature>
<organism evidence="9 10">
    <name type="scientific">Dictyostelium firmibasis</name>
    <dbReference type="NCBI Taxonomy" id="79012"/>
    <lineage>
        <taxon>Eukaryota</taxon>
        <taxon>Amoebozoa</taxon>
        <taxon>Evosea</taxon>
        <taxon>Eumycetozoa</taxon>
        <taxon>Dictyostelia</taxon>
        <taxon>Dictyosteliales</taxon>
        <taxon>Dictyosteliaceae</taxon>
        <taxon>Dictyostelium</taxon>
    </lineage>
</organism>
<dbReference type="GO" id="GO:0003954">
    <property type="term" value="F:NADH dehydrogenase activity"/>
    <property type="evidence" value="ECO:0007669"/>
    <property type="project" value="TreeGrafter"/>
</dbReference>
<comment type="function">
    <text evidence="1">Core subunit of the mitochondrial membrane respiratory chain NADH dehydrogenase (Complex I) that is believed to belong to the minimal assembly required for catalysis. Complex I functions in the transfer of electrons from NADH to the respiratory chain. The immediate electron acceptor for the enzyme is believed to be ubiquinone.</text>
</comment>
<feature type="transmembrane region" description="Helical" evidence="7">
    <location>
        <begin position="341"/>
        <end position="363"/>
    </location>
</feature>
<dbReference type="InterPro" id="IPR003918">
    <property type="entry name" value="NADH_UbQ_OxRdtase"/>
</dbReference>
<evidence type="ECO:0000256" key="4">
    <source>
        <dbReference type="ARBA" id="ARBA00022692"/>
    </source>
</evidence>
<evidence type="ECO:0000256" key="3">
    <source>
        <dbReference type="ARBA" id="ARBA00009025"/>
    </source>
</evidence>
<keyword evidence="4 7" id="KW-0812">Transmembrane</keyword>
<comment type="similarity">
    <text evidence="3 7">Belongs to the complex I subunit 4 family.</text>
</comment>
<dbReference type="PRINTS" id="PR01437">
    <property type="entry name" value="NUOXDRDTASE4"/>
</dbReference>
<dbReference type="GO" id="GO:0042773">
    <property type="term" value="P:ATP synthesis coupled electron transport"/>
    <property type="evidence" value="ECO:0007669"/>
    <property type="project" value="InterPro"/>
</dbReference>
<dbReference type="InterPro" id="IPR001750">
    <property type="entry name" value="ND/Mrp_TM"/>
</dbReference>
<name>A0AAN7TRG3_9MYCE</name>
<keyword evidence="6 7" id="KW-0472">Membrane</keyword>
<proteinExistence type="inferred from homology"/>
<feature type="transmembrane region" description="Helical" evidence="7">
    <location>
        <begin position="178"/>
        <end position="202"/>
    </location>
</feature>
<dbReference type="InterPro" id="IPR010227">
    <property type="entry name" value="NADH_Q_OxRdtase_chainM/4"/>
</dbReference>
<reference evidence="9 10" key="1">
    <citation type="submission" date="2023-11" db="EMBL/GenBank/DDBJ databases">
        <title>Dfirmibasis_genome.</title>
        <authorList>
            <person name="Edelbroek B."/>
            <person name="Kjellin J."/>
            <person name="Jerlstrom-Hultqvist J."/>
            <person name="Soderbom F."/>
        </authorList>
    </citation>
    <scope>NUCLEOTIDE SEQUENCE [LARGE SCALE GENOMIC DNA]</scope>
    <source>
        <strain evidence="9 10">TNS-C-14</strain>
    </source>
</reference>
<keyword evidence="5 7" id="KW-1133">Transmembrane helix</keyword>
<evidence type="ECO:0000313" key="9">
    <source>
        <dbReference type="EMBL" id="KAK5574377.1"/>
    </source>
</evidence>
<feature type="transmembrane region" description="Helical" evidence="7">
    <location>
        <begin position="39"/>
        <end position="59"/>
    </location>
</feature>
<feature type="transmembrane region" description="Helical" evidence="7">
    <location>
        <begin position="124"/>
        <end position="142"/>
    </location>
</feature>
<feature type="domain" description="NADH:quinone oxidoreductase/Mrp antiporter transmembrane" evidence="8">
    <location>
        <begin position="141"/>
        <end position="424"/>
    </location>
</feature>
<evidence type="ECO:0000313" key="10">
    <source>
        <dbReference type="Proteomes" id="UP001344447"/>
    </source>
</evidence>
<dbReference type="GO" id="GO:0015990">
    <property type="term" value="P:electron transport coupled proton transport"/>
    <property type="evidence" value="ECO:0007669"/>
    <property type="project" value="TreeGrafter"/>
</dbReference>
<geneLocation type="mitochondrion" evidence="9"/>
<evidence type="ECO:0000259" key="8">
    <source>
        <dbReference type="Pfam" id="PF00361"/>
    </source>
</evidence>
<keyword evidence="7" id="KW-0813">Transport</keyword>
<comment type="subcellular location">
    <subcellularLocation>
        <location evidence="2">Membrane</location>
        <topology evidence="2">Multi-pass membrane protein</topology>
    </subcellularLocation>
    <subcellularLocation>
        <location evidence="7">Mitochondrion membrane</location>
        <topology evidence="7">Multi-pass membrane protein</topology>
    </subcellularLocation>
</comment>
<feature type="transmembrane region" description="Helical" evidence="7">
    <location>
        <begin position="257"/>
        <end position="274"/>
    </location>
</feature>
<evidence type="ECO:0000256" key="2">
    <source>
        <dbReference type="ARBA" id="ARBA00004141"/>
    </source>
</evidence>
<comment type="catalytic activity">
    <reaction evidence="7">
        <text>a ubiquinone + NADH + 5 H(+)(in) = a ubiquinol + NAD(+) + 4 H(+)(out)</text>
        <dbReference type="Rhea" id="RHEA:29091"/>
        <dbReference type="Rhea" id="RHEA-COMP:9565"/>
        <dbReference type="Rhea" id="RHEA-COMP:9566"/>
        <dbReference type="ChEBI" id="CHEBI:15378"/>
        <dbReference type="ChEBI" id="CHEBI:16389"/>
        <dbReference type="ChEBI" id="CHEBI:17976"/>
        <dbReference type="ChEBI" id="CHEBI:57540"/>
        <dbReference type="ChEBI" id="CHEBI:57945"/>
        <dbReference type="EC" id="7.1.1.2"/>
    </reaction>
</comment>
<keyword evidence="7" id="KW-0520">NAD</keyword>
<evidence type="ECO:0000256" key="6">
    <source>
        <dbReference type="ARBA" id="ARBA00023136"/>
    </source>
</evidence>
<dbReference type="Proteomes" id="UP001344447">
    <property type="component" value="Unassembled WGS sequence"/>
</dbReference>
<keyword evidence="7" id="KW-0679">Respiratory chain</keyword>
<feature type="transmembrane region" description="Helical" evidence="7">
    <location>
        <begin position="92"/>
        <end position="112"/>
    </location>
</feature>
<dbReference type="Pfam" id="PF00361">
    <property type="entry name" value="Proton_antipo_M"/>
    <property type="match status" value="1"/>
</dbReference>
<keyword evidence="7" id="KW-0249">Electron transport</keyword>
<feature type="transmembrane region" description="Helical" evidence="7">
    <location>
        <begin position="286"/>
        <end position="307"/>
    </location>
</feature>
<evidence type="ECO:0000256" key="1">
    <source>
        <dbReference type="ARBA" id="ARBA00003257"/>
    </source>
</evidence>
<evidence type="ECO:0000256" key="5">
    <source>
        <dbReference type="ARBA" id="ARBA00022989"/>
    </source>
</evidence>
<dbReference type="NCBIfam" id="TIGR01972">
    <property type="entry name" value="NDH_I_M"/>
    <property type="match status" value="1"/>
</dbReference>